<evidence type="ECO:0000259" key="3">
    <source>
        <dbReference type="PROSITE" id="PS51127"/>
    </source>
</evidence>
<dbReference type="InterPro" id="IPR003344">
    <property type="entry name" value="Big_1_dom"/>
</dbReference>
<dbReference type="Gene3D" id="2.60.40.10">
    <property type="entry name" value="Immunoglobulins"/>
    <property type="match status" value="2"/>
</dbReference>
<organism evidence="4 5">
    <name type="scientific">Cohnella rhizosphaerae</name>
    <dbReference type="NCBI Taxonomy" id="1457232"/>
    <lineage>
        <taxon>Bacteria</taxon>
        <taxon>Bacillati</taxon>
        <taxon>Bacillota</taxon>
        <taxon>Bacilli</taxon>
        <taxon>Bacillales</taxon>
        <taxon>Paenibacillaceae</taxon>
        <taxon>Cohnella</taxon>
    </lineage>
</organism>
<feature type="domain" description="Big-1" evidence="3">
    <location>
        <begin position="112"/>
        <end position="205"/>
    </location>
</feature>
<dbReference type="InterPro" id="IPR008969">
    <property type="entry name" value="CarboxyPept-like_regulatory"/>
</dbReference>
<evidence type="ECO:0000313" key="5">
    <source>
        <dbReference type="Proteomes" id="UP001153404"/>
    </source>
</evidence>
<dbReference type="GO" id="GO:0004180">
    <property type="term" value="F:carboxypeptidase activity"/>
    <property type="evidence" value="ECO:0007669"/>
    <property type="project" value="UniProtKB-KW"/>
</dbReference>
<evidence type="ECO:0000256" key="2">
    <source>
        <dbReference type="SAM" id="MobiDB-lite"/>
    </source>
</evidence>
<dbReference type="PROSITE" id="PS51127">
    <property type="entry name" value="BIG1"/>
    <property type="match status" value="1"/>
</dbReference>
<evidence type="ECO:0000313" key="4">
    <source>
        <dbReference type="EMBL" id="MDG0808611.1"/>
    </source>
</evidence>
<feature type="region of interest" description="Disordered" evidence="2">
    <location>
        <begin position="223"/>
        <end position="285"/>
    </location>
</feature>
<dbReference type="InterPro" id="IPR008964">
    <property type="entry name" value="Invasin/intimin_cell_adhesion"/>
</dbReference>
<gene>
    <name evidence="4" type="ORF">OMP40_03815</name>
</gene>
<name>A0A9X4KP63_9BACL</name>
<dbReference type="Proteomes" id="UP001153404">
    <property type="component" value="Unassembled WGS sequence"/>
</dbReference>
<keyword evidence="4" id="KW-0378">Hydrolase</keyword>
<proteinExistence type="inferred from homology"/>
<dbReference type="InterPro" id="IPR013783">
    <property type="entry name" value="Ig-like_fold"/>
</dbReference>
<protein>
    <submittedName>
        <fullName evidence="4">Carboxypeptidase regulatory-like domain-containing protein</fullName>
    </submittedName>
</protein>
<dbReference type="Pfam" id="PF02369">
    <property type="entry name" value="Big_1"/>
    <property type="match status" value="1"/>
</dbReference>
<dbReference type="RefSeq" id="WP_277529294.1">
    <property type="nucleotide sequence ID" value="NZ_JAPDIA010000002.1"/>
</dbReference>
<reference evidence="4" key="1">
    <citation type="submission" date="2022-10" db="EMBL/GenBank/DDBJ databases">
        <title>Comparative genomic analysis of Cohnella hashimotonis sp. nov., isolated from the International Space Station.</title>
        <authorList>
            <person name="Simpson A."/>
            <person name="Venkateswaran K."/>
        </authorList>
    </citation>
    <scope>NUCLEOTIDE SEQUENCE</scope>
    <source>
        <strain evidence="4">DSM 28161</strain>
    </source>
</reference>
<dbReference type="SUPFAM" id="SSF49373">
    <property type="entry name" value="Invasin/intimin cell-adhesion fragments"/>
    <property type="match status" value="1"/>
</dbReference>
<dbReference type="SMART" id="SM00634">
    <property type="entry name" value="BID_1"/>
    <property type="match status" value="2"/>
</dbReference>
<keyword evidence="5" id="KW-1185">Reference proteome</keyword>
<dbReference type="SUPFAM" id="SSF49464">
    <property type="entry name" value="Carboxypeptidase regulatory domain-like"/>
    <property type="match status" value="1"/>
</dbReference>
<feature type="compositionally biased region" description="Basic residues" evidence="2">
    <location>
        <begin position="227"/>
        <end position="247"/>
    </location>
</feature>
<sequence length="297" mass="30452">MYGAETAERIPALVELQATPSSATVGEDVSVSGVVYDGDGLPISGVAVEISAAPGSADTVRAITDENGGFSHVYAAPGVAGDMTISVVLPSTPSVTGTIVVPVKRAQQVPVGIKLKATPSSVAVGGSVSVTGTVYDGDDLPVAGVEVELAASSGSFEPATAITDANGEFSAIFKAPSAAGEVTITAASAANPSVANTIAVTVHEVVQVPVRIELQAMPSAVTAGGRSVRRGRRLRRRRSACSRRRGRSLGLGGQRQERHAGNGFERPVRHGVHGTVRSRRSDDHGRLDRLSVCDERG</sequence>
<keyword evidence="4" id="KW-0645">Protease</keyword>
<comment type="caution">
    <text evidence="4">The sequence shown here is derived from an EMBL/GenBank/DDBJ whole genome shotgun (WGS) entry which is preliminary data.</text>
</comment>
<accession>A0A9X4KP63</accession>
<feature type="compositionally biased region" description="Basic residues" evidence="2">
    <location>
        <begin position="269"/>
        <end position="278"/>
    </location>
</feature>
<dbReference type="AlphaFoldDB" id="A0A9X4KP63"/>
<keyword evidence="4" id="KW-0121">Carboxypeptidase</keyword>
<comment type="similarity">
    <text evidence="1">Belongs to the intimin/invasin family.</text>
</comment>
<evidence type="ECO:0000256" key="1">
    <source>
        <dbReference type="ARBA" id="ARBA00010116"/>
    </source>
</evidence>
<dbReference type="EMBL" id="JAPDIA010000002">
    <property type="protein sequence ID" value="MDG0808611.1"/>
    <property type="molecule type" value="Genomic_DNA"/>
</dbReference>